<dbReference type="PRINTS" id="PR00405">
    <property type="entry name" value="REVINTRACTNG"/>
</dbReference>
<dbReference type="SMART" id="SM00105">
    <property type="entry name" value="ArfGap"/>
    <property type="match status" value="1"/>
</dbReference>
<dbReference type="PANTHER" id="PTHR45705">
    <property type="entry name" value="FI20236P1"/>
    <property type="match status" value="1"/>
</dbReference>
<protein>
    <recommendedName>
        <fullName evidence="3">Arf-GAP domain-containing protein</fullName>
    </recommendedName>
</protein>
<dbReference type="InterPro" id="IPR001164">
    <property type="entry name" value="ArfGAP_dom"/>
</dbReference>
<dbReference type="EMBL" id="HBKQ01044868">
    <property type="protein sequence ID" value="CAE2269200.1"/>
    <property type="molecule type" value="Transcribed_RNA"/>
</dbReference>
<keyword evidence="1" id="KW-0862">Zinc</keyword>
<dbReference type="Gene3D" id="1.10.220.150">
    <property type="entry name" value="Arf GTPase activating protein"/>
    <property type="match status" value="1"/>
</dbReference>
<name>A0A7S4JNF4_9STRA</name>
<dbReference type="PANTHER" id="PTHR45705:SF1">
    <property type="entry name" value="FI20236P1"/>
    <property type="match status" value="1"/>
</dbReference>
<proteinExistence type="predicted"/>
<organism evidence="4">
    <name type="scientific">Odontella aurita</name>
    <dbReference type="NCBI Taxonomy" id="265563"/>
    <lineage>
        <taxon>Eukaryota</taxon>
        <taxon>Sar</taxon>
        <taxon>Stramenopiles</taxon>
        <taxon>Ochrophyta</taxon>
        <taxon>Bacillariophyta</taxon>
        <taxon>Mediophyceae</taxon>
        <taxon>Biddulphiophycidae</taxon>
        <taxon>Eupodiscales</taxon>
        <taxon>Odontellaceae</taxon>
        <taxon>Odontella</taxon>
    </lineage>
</organism>
<dbReference type="InterPro" id="IPR051718">
    <property type="entry name" value="ARF_GTPase-activating"/>
</dbReference>
<feature type="region of interest" description="Disordered" evidence="2">
    <location>
        <begin position="157"/>
        <end position="176"/>
    </location>
</feature>
<dbReference type="PROSITE" id="PS50115">
    <property type="entry name" value="ARFGAP"/>
    <property type="match status" value="1"/>
</dbReference>
<dbReference type="GO" id="GO:0005737">
    <property type="term" value="C:cytoplasm"/>
    <property type="evidence" value="ECO:0007669"/>
    <property type="project" value="TreeGrafter"/>
</dbReference>
<dbReference type="SUPFAM" id="SSF57863">
    <property type="entry name" value="ArfGap/RecO-like zinc finger"/>
    <property type="match status" value="1"/>
</dbReference>
<dbReference type="GO" id="GO:0005096">
    <property type="term" value="F:GTPase activator activity"/>
    <property type="evidence" value="ECO:0007669"/>
    <property type="project" value="InterPro"/>
</dbReference>
<dbReference type="AlphaFoldDB" id="A0A7S4JNF4"/>
<evidence type="ECO:0000259" key="3">
    <source>
        <dbReference type="PROSITE" id="PS50115"/>
    </source>
</evidence>
<gene>
    <name evidence="4" type="ORF">OAUR00152_LOCUS30943</name>
</gene>
<dbReference type="GO" id="GO:0008270">
    <property type="term" value="F:zinc ion binding"/>
    <property type="evidence" value="ECO:0007669"/>
    <property type="project" value="UniProtKB-KW"/>
</dbReference>
<accession>A0A7S4JNF4</accession>
<feature type="compositionally biased region" description="Low complexity" evidence="2">
    <location>
        <begin position="157"/>
        <end position="166"/>
    </location>
</feature>
<dbReference type="InterPro" id="IPR038508">
    <property type="entry name" value="ArfGAP_dom_sf"/>
</dbReference>
<feature type="domain" description="Arf-GAP" evidence="3">
    <location>
        <begin position="34"/>
        <end position="154"/>
    </location>
</feature>
<evidence type="ECO:0000256" key="2">
    <source>
        <dbReference type="SAM" id="MobiDB-lite"/>
    </source>
</evidence>
<evidence type="ECO:0000313" key="4">
    <source>
        <dbReference type="EMBL" id="CAE2269200.1"/>
    </source>
</evidence>
<keyword evidence="1" id="KW-0863">Zinc-finger</keyword>
<evidence type="ECO:0000256" key="1">
    <source>
        <dbReference type="PROSITE-ProRule" id="PRU00288"/>
    </source>
</evidence>
<sequence length="222" mass="24387">MKMAGSKPGDELWTSKLGNKYRKIDVEVNHNANMALLQKMRSESSNRLCAECGKDGTIWSSVNLGVFTCMRCGSLHRALGTHVSKPKGCTGTYLWGPDEISRMQEIGNKRAAVIYGGISQRPEKDAPDSVWLSYLRDKYERNIFAGVSRPNATVLSSKSTSKSFSSHPKQEKGGATKSIWAATREGGNARAVPTDDLLQLSDLARGSQKQFSDEDFFAQFGV</sequence>
<dbReference type="Pfam" id="PF01412">
    <property type="entry name" value="ArfGap"/>
    <property type="match status" value="1"/>
</dbReference>
<keyword evidence="1" id="KW-0479">Metal-binding</keyword>
<reference evidence="4" key="1">
    <citation type="submission" date="2021-01" db="EMBL/GenBank/DDBJ databases">
        <authorList>
            <person name="Corre E."/>
            <person name="Pelletier E."/>
            <person name="Niang G."/>
            <person name="Scheremetjew M."/>
            <person name="Finn R."/>
            <person name="Kale V."/>
            <person name="Holt S."/>
            <person name="Cochrane G."/>
            <person name="Meng A."/>
            <person name="Brown T."/>
            <person name="Cohen L."/>
        </authorList>
    </citation>
    <scope>NUCLEOTIDE SEQUENCE</scope>
    <source>
        <strain evidence="4">Isolate 1302-5</strain>
    </source>
</reference>
<dbReference type="InterPro" id="IPR037278">
    <property type="entry name" value="ARFGAP/RecO"/>
</dbReference>